<dbReference type="AlphaFoldDB" id="A0A7M5VC43"/>
<dbReference type="GO" id="GO:0007160">
    <property type="term" value="P:cell-matrix adhesion"/>
    <property type="evidence" value="ECO:0007669"/>
    <property type="project" value="InterPro"/>
</dbReference>
<dbReference type="EnsemblMetazoa" id="CLYHEMT006815.1">
    <property type="protein sequence ID" value="CLYHEMP006815.1"/>
    <property type="gene ID" value="CLYHEMG006815"/>
</dbReference>
<dbReference type="PROSITE" id="PS51465">
    <property type="entry name" value="KAZAL_2"/>
    <property type="match status" value="1"/>
</dbReference>
<evidence type="ECO:0000256" key="1">
    <source>
        <dbReference type="SAM" id="MobiDB-lite"/>
    </source>
</evidence>
<dbReference type="InterPro" id="IPR003886">
    <property type="entry name" value="NIDO_dom"/>
</dbReference>
<evidence type="ECO:0000259" key="3">
    <source>
        <dbReference type="PROSITE" id="PS51465"/>
    </source>
</evidence>
<keyword evidence="5" id="KW-1185">Reference proteome</keyword>
<dbReference type="Pfam" id="PF00050">
    <property type="entry name" value="Kazal_1"/>
    <property type="match status" value="1"/>
</dbReference>
<name>A0A7M5VC43_9CNID</name>
<evidence type="ECO:0000256" key="2">
    <source>
        <dbReference type="SAM" id="SignalP"/>
    </source>
</evidence>
<evidence type="ECO:0000313" key="4">
    <source>
        <dbReference type="EnsemblMetazoa" id="CLYHEMP006815.1"/>
    </source>
</evidence>
<sequence length="403" mass="44221">MTFHRVVILLLVLLAAPSVFPNGLLLKEFDDAVSVLFNGKLNDDQAIAVDLPKGIKVQNKDKLVKEFYVSSNGALMTREGITSFDARSAVLNFRTLPAPAFLPYFTDINMSGCRNNCNLKVVVDVKEKTLSVLRRRFGINADPESVLVASWSNVPHLKEPNKEVSFQVVIAGEASGAAYAIFSYENLEYGNRKLLQGSNIVEVQTLIGAKLPSFNIVYHQKIDQNAQDLQCSSNAFSPGLFILGLNNLTIPRYWIKPQSVDSNINEVFIRSSCSNCRGDISLPNNGVCTELFAPVCASDNKTYGNPCLFHQQQCRVGGDLQIVKDEPCEVATTKAPTTKQPTTQPPTTKQPTTQPPTTKQPTTQPPTTKQPTTQPPTTKQPTTQPPTTNNTPPNPPQPHPPQH</sequence>
<feature type="region of interest" description="Disordered" evidence="1">
    <location>
        <begin position="332"/>
        <end position="403"/>
    </location>
</feature>
<dbReference type="Proteomes" id="UP000594262">
    <property type="component" value="Unplaced"/>
</dbReference>
<dbReference type="InterPro" id="IPR002350">
    <property type="entry name" value="Kazal_dom"/>
</dbReference>
<dbReference type="OrthoDB" id="5988724at2759"/>
<keyword evidence="2" id="KW-0732">Signal</keyword>
<dbReference type="Pfam" id="PF06119">
    <property type="entry name" value="NIDO"/>
    <property type="match status" value="1"/>
</dbReference>
<dbReference type="SMART" id="SM00280">
    <property type="entry name" value="KAZAL"/>
    <property type="match status" value="1"/>
</dbReference>
<feature type="chain" id="PRO_5029738941" description="Kazal-like domain-containing protein" evidence="2">
    <location>
        <begin position="22"/>
        <end position="403"/>
    </location>
</feature>
<dbReference type="SUPFAM" id="SSF100895">
    <property type="entry name" value="Kazal-type serine protease inhibitors"/>
    <property type="match status" value="1"/>
</dbReference>
<organism evidence="4 5">
    <name type="scientific">Clytia hemisphaerica</name>
    <dbReference type="NCBI Taxonomy" id="252671"/>
    <lineage>
        <taxon>Eukaryota</taxon>
        <taxon>Metazoa</taxon>
        <taxon>Cnidaria</taxon>
        <taxon>Hydrozoa</taxon>
        <taxon>Hydroidolina</taxon>
        <taxon>Leptothecata</taxon>
        <taxon>Obeliida</taxon>
        <taxon>Clytiidae</taxon>
        <taxon>Clytia</taxon>
    </lineage>
</organism>
<feature type="domain" description="Kazal-like" evidence="3">
    <location>
        <begin position="288"/>
        <end position="330"/>
    </location>
</feature>
<protein>
    <recommendedName>
        <fullName evidence="3">Kazal-like domain-containing protein</fullName>
    </recommendedName>
</protein>
<evidence type="ECO:0000313" key="5">
    <source>
        <dbReference type="Proteomes" id="UP000594262"/>
    </source>
</evidence>
<feature type="compositionally biased region" description="Pro residues" evidence="1">
    <location>
        <begin position="392"/>
        <end position="403"/>
    </location>
</feature>
<proteinExistence type="predicted"/>
<dbReference type="Gene3D" id="3.30.60.30">
    <property type="match status" value="1"/>
</dbReference>
<reference evidence="4" key="1">
    <citation type="submission" date="2021-01" db="UniProtKB">
        <authorList>
            <consortium name="EnsemblMetazoa"/>
        </authorList>
    </citation>
    <scope>IDENTIFICATION</scope>
</reference>
<accession>A0A7M5VC43</accession>
<dbReference type="InterPro" id="IPR036058">
    <property type="entry name" value="Kazal_dom_sf"/>
</dbReference>
<feature type="signal peptide" evidence="2">
    <location>
        <begin position="1"/>
        <end position="21"/>
    </location>
</feature>
<feature type="compositionally biased region" description="Low complexity" evidence="1">
    <location>
        <begin position="332"/>
        <end position="391"/>
    </location>
</feature>
<dbReference type="CDD" id="cd00104">
    <property type="entry name" value="KAZAL_FS"/>
    <property type="match status" value="1"/>
</dbReference>